<dbReference type="InterPro" id="IPR015358">
    <property type="entry name" value="Tscrpt_reg_MerR_DNA-bd"/>
</dbReference>
<keyword evidence="6" id="KW-0805">Transcription regulation</keyword>
<evidence type="ECO:0000256" key="4">
    <source>
        <dbReference type="ARBA" id="ARBA00023004"/>
    </source>
</evidence>
<dbReference type="PROSITE" id="PS50937">
    <property type="entry name" value="HTH_MERR_2"/>
    <property type="match status" value="1"/>
</dbReference>
<evidence type="ECO:0000256" key="6">
    <source>
        <dbReference type="ARBA" id="ARBA00023015"/>
    </source>
</evidence>
<comment type="caution">
    <text evidence="10">The sequence shown here is derived from an EMBL/GenBank/DDBJ whole genome shotgun (WGS) entry which is preliminary data.</text>
</comment>
<evidence type="ECO:0000256" key="5">
    <source>
        <dbReference type="ARBA" id="ARBA00023014"/>
    </source>
</evidence>
<keyword evidence="3" id="KW-0479">Metal-binding</keyword>
<evidence type="ECO:0000256" key="1">
    <source>
        <dbReference type="ARBA" id="ARBA00014474"/>
    </source>
</evidence>
<dbReference type="Proteomes" id="UP001168902">
    <property type="component" value="Unassembled WGS sequence"/>
</dbReference>
<dbReference type="CDD" id="cd01110">
    <property type="entry name" value="HTH_SoxR"/>
    <property type="match status" value="1"/>
</dbReference>
<evidence type="ECO:0000259" key="9">
    <source>
        <dbReference type="PROSITE" id="PS50937"/>
    </source>
</evidence>
<dbReference type="PANTHER" id="PTHR30204:SF0">
    <property type="entry name" value="REDOX-SENSITIVE TRANSCRIPTIONAL ACTIVATOR SOXR"/>
    <property type="match status" value="1"/>
</dbReference>
<dbReference type="RefSeq" id="WP_241334130.1">
    <property type="nucleotide sequence ID" value="NZ_JAKZGC010000023.1"/>
</dbReference>
<dbReference type="InterPro" id="IPR009061">
    <property type="entry name" value="DNA-bd_dom_put_sf"/>
</dbReference>
<dbReference type="NCBIfam" id="TIGR01950">
    <property type="entry name" value="SoxR"/>
    <property type="match status" value="1"/>
</dbReference>
<organism evidence="10 11">
    <name type="scientific">Acinetobacter genomosp. 15BJ</name>
    <dbReference type="NCBI Taxonomy" id="106651"/>
    <lineage>
        <taxon>Bacteria</taxon>
        <taxon>Pseudomonadati</taxon>
        <taxon>Pseudomonadota</taxon>
        <taxon>Gammaproteobacteria</taxon>
        <taxon>Moraxellales</taxon>
        <taxon>Moraxellaceae</taxon>
        <taxon>Acinetobacter</taxon>
    </lineage>
</organism>
<reference evidence="10 11" key="1">
    <citation type="submission" date="2023-07" db="EMBL/GenBank/DDBJ databases">
        <title>A novel proteolytic Acinetobacter species.</title>
        <authorList>
            <person name="Nemec A."/>
            <person name="Radolfova-Krizova L."/>
        </authorList>
    </citation>
    <scope>NUCLEOTIDE SEQUENCE [LARGE SCALE GENOMIC DNA]</scope>
    <source>
        <strain evidence="10 11">NIPH 1865</strain>
    </source>
</reference>
<feature type="domain" description="HTH merR-type" evidence="9">
    <location>
        <begin position="12"/>
        <end position="80"/>
    </location>
</feature>
<dbReference type="Gene3D" id="1.10.1660.10">
    <property type="match status" value="1"/>
</dbReference>
<sequence length="161" mass="18396">MTLERKIDINRMLTVGEVAKRSGVAVSTLHFYESKGLIKSIRTNGNQRRYPLAVLRYIGIIKVAQKVGISLEEIKKALSVYPIGSKLTAEQWAELSTCWRKDLDERIQKLTRLRDEMDWCIGCGCLSLEQCRLRNPEDILAEQGSGPRILEREDDSILDFN</sequence>
<protein>
    <recommendedName>
        <fullName evidence="1">Redox-sensitive transcriptional activator SoxR</fullName>
    </recommendedName>
</protein>
<dbReference type="PANTHER" id="PTHR30204">
    <property type="entry name" value="REDOX-CYCLING DRUG-SENSING TRANSCRIPTIONAL ACTIVATOR SOXR"/>
    <property type="match status" value="1"/>
</dbReference>
<name>A0ABT8UY50_9GAMM</name>
<keyword evidence="2" id="KW-0001">2Fe-2S</keyword>
<dbReference type="SMART" id="SM00422">
    <property type="entry name" value="HTH_MERR"/>
    <property type="match status" value="1"/>
</dbReference>
<gene>
    <name evidence="10" type="primary">soxR</name>
    <name evidence="10" type="ORF">Q3V53_12320</name>
</gene>
<dbReference type="Pfam" id="PF09278">
    <property type="entry name" value="MerR-DNA-bind"/>
    <property type="match status" value="1"/>
</dbReference>
<evidence type="ECO:0000256" key="8">
    <source>
        <dbReference type="ARBA" id="ARBA00023163"/>
    </source>
</evidence>
<keyword evidence="11" id="KW-1185">Reference proteome</keyword>
<evidence type="ECO:0000256" key="2">
    <source>
        <dbReference type="ARBA" id="ARBA00022714"/>
    </source>
</evidence>
<keyword evidence="7" id="KW-0238">DNA-binding</keyword>
<dbReference type="EMBL" id="JAUMJH010000029">
    <property type="protein sequence ID" value="MDO3657968.1"/>
    <property type="molecule type" value="Genomic_DNA"/>
</dbReference>
<evidence type="ECO:0000313" key="11">
    <source>
        <dbReference type="Proteomes" id="UP001168902"/>
    </source>
</evidence>
<evidence type="ECO:0000313" key="10">
    <source>
        <dbReference type="EMBL" id="MDO3657968.1"/>
    </source>
</evidence>
<dbReference type="InterPro" id="IPR010211">
    <property type="entry name" value="Redox-sen_tscrpt-act_SoxR"/>
</dbReference>
<dbReference type="PRINTS" id="PR00040">
    <property type="entry name" value="HTHMERR"/>
</dbReference>
<dbReference type="Pfam" id="PF00376">
    <property type="entry name" value="MerR"/>
    <property type="match status" value="1"/>
</dbReference>
<proteinExistence type="predicted"/>
<dbReference type="InterPro" id="IPR000551">
    <property type="entry name" value="MerR-type_HTH_dom"/>
</dbReference>
<dbReference type="PROSITE" id="PS00552">
    <property type="entry name" value="HTH_MERR_1"/>
    <property type="match status" value="1"/>
</dbReference>
<keyword evidence="4" id="KW-0408">Iron</keyword>
<evidence type="ECO:0000256" key="3">
    <source>
        <dbReference type="ARBA" id="ARBA00022723"/>
    </source>
</evidence>
<keyword evidence="8" id="KW-0804">Transcription</keyword>
<evidence type="ECO:0000256" key="7">
    <source>
        <dbReference type="ARBA" id="ARBA00023125"/>
    </source>
</evidence>
<dbReference type="InterPro" id="IPR047057">
    <property type="entry name" value="MerR_fam"/>
</dbReference>
<keyword evidence="5" id="KW-0411">Iron-sulfur</keyword>
<accession>A0ABT8UY50</accession>
<dbReference type="SUPFAM" id="SSF46955">
    <property type="entry name" value="Putative DNA-binding domain"/>
    <property type="match status" value="1"/>
</dbReference>